<name>A0ABS4XI21_9MICC</name>
<dbReference type="Proteomes" id="UP001296993">
    <property type="component" value="Unassembled WGS sequence"/>
</dbReference>
<dbReference type="PANTHER" id="PTHR21599:SF0">
    <property type="entry name" value="GLYCERATE KINASE"/>
    <property type="match status" value="1"/>
</dbReference>
<dbReference type="RefSeq" id="WP_210000966.1">
    <property type="nucleotide sequence ID" value="NZ_BAAAJY010000001.1"/>
</dbReference>
<dbReference type="EMBL" id="JAGIOF010000001">
    <property type="protein sequence ID" value="MBP2388122.1"/>
    <property type="molecule type" value="Genomic_DNA"/>
</dbReference>
<dbReference type="InterPro" id="IPR036129">
    <property type="entry name" value="Glycerate_kinase_sf"/>
</dbReference>
<dbReference type="InterPro" id="IPR018197">
    <property type="entry name" value="Glycerate_kinase_RE-like"/>
</dbReference>
<dbReference type="InterPro" id="IPR004381">
    <property type="entry name" value="Glycerate_kinase"/>
</dbReference>
<keyword evidence="6" id="KW-1185">Reference proteome</keyword>
<evidence type="ECO:0000256" key="2">
    <source>
        <dbReference type="ARBA" id="ARBA00022679"/>
    </source>
</evidence>
<comment type="caution">
    <text evidence="5">The sequence shown here is derived from an EMBL/GenBank/DDBJ whole genome shotgun (WGS) entry which is preliminary data.</text>
</comment>
<gene>
    <name evidence="5" type="ORF">JOF47_003633</name>
</gene>
<keyword evidence="3 4" id="KW-0418">Kinase</keyword>
<protein>
    <submittedName>
        <fullName evidence="5">Glycerate kinase</fullName>
        <ecNumber evidence="5">2.7.1.31</ecNumber>
    </submittedName>
</protein>
<keyword evidence="2 4" id="KW-0808">Transferase</keyword>
<evidence type="ECO:0000313" key="5">
    <source>
        <dbReference type="EMBL" id="MBP2388122.1"/>
    </source>
</evidence>
<proteinExistence type="inferred from homology"/>
<dbReference type="PANTHER" id="PTHR21599">
    <property type="entry name" value="GLYCERATE KINASE"/>
    <property type="match status" value="1"/>
</dbReference>
<dbReference type="GO" id="GO:0008887">
    <property type="term" value="F:glycerate kinase activity"/>
    <property type="evidence" value="ECO:0007669"/>
    <property type="project" value="UniProtKB-EC"/>
</dbReference>
<evidence type="ECO:0000313" key="6">
    <source>
        <dbReference type="Proteomes" id="UP001296993"/>
    </source>
</evidence>
<dbReference type="Pfam" id="PF02595">
    <property type="entry name" value="Gly_kinase"/>
    <property type="match status" value="1"/>
</dbReference>
<organism evidence="5 6">
    <name type="scientific">Paeniglutamicibacter kerguelensis</name>
    <dbReference type="NCBI Taxonomy" id="254788"/>
    <lineage>
        <taxon>Bacteria</taxon>
        <taxon>Bacillati</taxon>
        <taxon>Actinomycetota</taxon>
        <taxon>Actinomycetes</taxon>
        <taxon>Micrococcales</taxon>
        <taxon>Micrococcaceae</taxon>
        <taxon>Paeniglutamicibacter</taxon>
    </lineage>
</organism>
<dbReference type="Gene3D" id="3.40.50.10350">
    <property type="entry name" value="Glycerate kinase, domain 1"/>
    <property type="match status" value="1"/>
</dbReference>
<dbReference type="Gene3D" id="3.90.1510.10">
    <property type="entry name" value="Glycerate kinase, domain 2"/>
    <property type="match status" value="1"/>
</dbReference>
<evidence type="ECO:0000256" key="3">
    <source>
        <dbReference type="ARBA" id="ARBA00022777"/>
    </source>
</evidence>
<accession>A0ABS4XI21</accession>
<dbReference type="InterPro" id="IPR018193">
    <property type="entry name" value="Glyc_kinase_flavodox-like_fold"/>
</dbReference>
<dbReference type="NCBIfam" id="TIGR00045">
    <property type="entry name" value="glycerate kinase"/>
    <property type="match status" value="1"/>
</dbReference>
<sequence>MLVVIASDKFKGSLTGAQVARAVETGLGRKIPGLRTRVVPVADGGEGTLSAALEAGFLARELAVAGPTGEPVPGSIGLREGTAVVELATASGLDLLPDGTKDPLGATSYGTGELIAAALDAGAREIVLGVGGSACTDGGAGMIQALGARLLDASGAELPRGGGALGNLASVDLGGLDPRIAESTVVLAADVDNPLTGPNGAAVVFGPQKGATRQDVELLDAGLANFARVLGLALDADKVAAQAAAPGAGAAGGVGFAALAVLGATRRRGIDVVLELTGLERALEGADAVITGEGSLDSQSLEGKTPIGVAELAARHSVPVFAICGRTLLGAEELKAAGFVHVVSLHELEPDVRRSMDNAEALVAQAAERIAPVLLRTTDPSGLNTVTS</sequence>
<reference evidence="5 6" key="1">
    <citation type="submission" date="2021-03" db="EMBL/GenBank/DDBJ databases">
        <title>Sequencing the genomes of 1000 actinobacteria strains.</title>
        <authorList>
            <person name="Klenk H.-P."/>
        </authorList>
    </citation>
    <scope>NUCLEOTIDE SEQUENCE [LARGE SCALE GENOMIC DNA]</scope>
    <source>
        <strain evidence="5 6">DSM 15797</strain>
    </source>
</reference>
<evidence type="ECO:0000256" key="4">
    <source>
        <dbReference type="PIRNR" id="PIRNR006078"/>
    </source>
</evidence>
<comment type="similarity">
    <text evidence="1 4">Belongs to the glycerate kinase type-1 family.</text>
</comment>
<dbReference type="EC" id="2.7.1.31" evidence="5"/>
<evidence type="ECO:0000256" key="1">
    <source>
        <dbReference type="ARBA" id="ARBA00006284"/>
    </source>
</evidence>
<dbReference type="SUPFAM" id="SSF110738">
    <property type="entry name" value="Glycerate kinase I"/>
    <property type="match status" value="1"/>
</dbReference>
<dbReference type="PIRSF" id="PIRSF006078">
    <property type="entry name" value="GlxK"/>
    <property type="match status" value="1"/>
</dbReference>